<dbReference type="GO" id="GO:0046872">
    <property type="term" value="F:metal ion binding"/>
    <property type="evidence" value="ECO:0007669"/>
    <property type="project" value="UniProtKB-KW"/>
</dbReference>
<dbReference type="EMBL" id="SJPE01000016">
    <property type="protein sequence ID" value="TBX65964.1"/>
    <property type="molecule type" value="Genomic_DNA"/>
</dbReference>
<evidence type="ECO:0000256" key="7">
    <source>
        <dbReference type="ARBA" id="ARBA00023049"/>
    </source>
</evidence>
<dbReference type="CDD" id="cd04275">
    <property type="entry name" value="ZnMc_pappalysin_like"/>
    <property type="match status" value="1"/>
</dbReference>
<sequence length="452" mass="49821">MKNKLHYFFPALFFLTTILTQAQEFPKLKASPTGVVRCATVENEALLRSKFPDRETTEEFENWMAEKIAESKENTVESTNSIITIPVVVHILSNGDPVGSNENLADVRVFAQIQSLNQDFRRMLNTPGYNDNEVGADIEIEFCLAQRKPDGTATNGIDRVTTSFAAFTSRTDVETMKTTTQWDPTKYFNIWVVNFSGGLGNLLGYAQFPSTSGLSGLNANGGAANTDGVVIKYTSFGSKLITTVGPYDATYNGGRTTTHEIGHCLGLRHIWGDGNGDPQTHSPDCSMSDYCNDTPVAGYEHWGCQSGDDSCFDDAGQIDMVENYMDYSDDSCMNIFTLDQKTRILTVMNNSIRRKELKTSNACSPPLSVTQHNFANSVAIYPNPASSVLNYIVKNDFVISSITIHDISGKEVMYTEVGNNPTQIEVSTLSAGVYFVTFKSDNTTTTKKFIKD</sequence>
<keyword evidence="7" id="KW-0482">Metalloprotease</keyword>
<evidence type="ECO:0000256" key="8">
    <source>
        <dbReference type="ARBA" id="ARBA00023157"/>
    </source>
</evidence>
<dbReference type="AlphaFoldDB" id="A0A4Q9YR41"/>
<dbReference type="NCBIfam" id="TIGR04183">
    <property type="entry name" value="Por_Secre_tail"/>
    <property type="match status" value="1"/>
</dbReference>
<evidence type="ECO:0000256" key="1">
    <source>
        <dbReference type="ARBA" id="ARBA00008721"/>
    </source>
</evidence>
<feature type="domain" description="Peptidase M43 pregnancy-associated plasma-A" evidence="10">
    <location>
        <begin position="179"/>
        <end position="347"/>
    </location>
</feature>
<keyword evidence="6" id="KW-0862">Zinc</keyword>
<dbReference type="PANTHER" id="PTHR47466">
    <property type="match status" value="1"/>
</dbReference>
<evidence type="ECO:0000313" key="13">
    <source>
        <dbReference type="Proteomes" id="UP000293300"/>
    </source>
</evidence>
<keyword evidence="4 9" id="KW-0732">Signal</keyword>
<comment type="similarity">
    <text evidence="1">Belongs to the peptidase M43B family.</text>
</comment>
<dbReference type="SUPFAM" id="SSF55486">
    <property type="entry name" value="Metalloproteases ('zincins'), catalytic domain"/>
    <property type="match status" value="1"/>
</dbReference>
<dbReference type="Gene3D" id="3.40.390.10">
    <property type="entry name" value="Collagenase (Catalytic Domain)"/>
    <property type="match status" value="1"/>
</dbReference>
<dbReference type="Pfam" id="PF18962">
    <property type="entry name" value="Por_Secre_tail"/>
    <property type="match status" value="1"/>
</dbReference>
<proteinExistence type="inferred from homology"/>
<keyword evidence="5" id="KW-0378">Hydrolase</keyword>
<dbReference type="Pfam" id="PF05572">
    <property type="entry name" value="Peptidase_M43"/>
    <property type="match status" value="1"/>
</dbReference>
<evidence type="ECO:0000256" key="9">
    <source>
        <dbReference type="SAM" id="SignalP"/>
    </source>
</evidence>
<dbReference type="InterPro" id="IPR026444">
    <property type="entry name" value="Secre_tail"/>
</dbReference>
<evidence type="ECO:0000256" key="5">
    <source>
        <dbReference type="ARBA" id="ARBA00022801"/>
    </source>
</evidence>
<evidence type="ECO:0000313" key="12">
    <source>
        <dbReference type="EMBL" id="TBX65964.1"/>
    </source>
</evidence>
<evidence type="ECO:0000256" key="6">
    <source>
        <dbReference type="ARBA" id="ARBA00022833"/>
    </source>
</evidence>
<evidence type="ECO:0000256" key="3">
    <source>
        <dbReference type="ARBA" id="ARBA00022723"/>
    </source>
</evidence>
<feature type="domain" description="Secretion system C-terminal sorting" evidence="11">
    <location>
        <begin position="380"/>
        <end position="450"/>
    </location>
</feature>
<evidence type="ECO:0000256" key="4">
    <source>
        <dbReference type="ARBA" id="ARBA00022729"/>
    </source>
</evidence>
<feature type="signal peptide" evidence="9">
    <location>
        <begin position="1"/>
        <end position="22"/>
    </location>
</feature>
<evidence type="ECO:0000259" key="10">
    <source>
        <dbReference type="Pfam" id="PF05572"/>
    </source>
</evidence>
<dbReference type="InterPro" id="IPR008754">
    <property type="entry name" value="Peptidase_M43"/>
</dbReference>
<protein>
    <submittedName>
        <fullName evidence="12">T9SS type A sorting domain-containing protein</fullName>
    </submittedName>
</protein>
<dbReference type="Proteomes" id="UP000293300">
    <property type="component" value="Unassembled WGS sequence"/>
</dbReference>
<comment type="caution">
    <text evidence="12">The sequence shown here is derived from an EMBL/GenBank/DDBJ whole genome shotgun (WGS) entry which is preliminary data.</text>
</comment>
<dbReference type="OrthoDB" id="6278496at2"/>
<evidence type="ECO:0000259" key="11">
    <source>
        <dbReference type="Pfam" id="PF18962"/>
    </source>
</evidence>
<feature type="chain" id="PRO_5020405971" evidence="9">
    <location>
        <begin position="23"/>
        <end position="452"/>
    </location>
</feature>
<evidence type="ECO:0000256" key="2">
    <source>
        <dbReference type="ARBA" id="ARBA00022670"/>
    </source>
</evidence>
<keyword evidence="2" id="KW-0645">Protease</keyword>
<organism evidence="12 13">
    <name type="scientific">Flavobacterium silvisoli</name>
    <dbReference type="NCBI Taxonomy" id="2529433"/>
    <lineage>
        <taxon>Bacteria</taxon>
        <taxon>Pseudomonadati</taxon>
        <taxon>Bacteroidota</taxon>
        <taxon>Flavobacteriia</taxon>
        <taxon>Flavobacteriales</taxon>
        <taxon>Flavobacteriaceae</taxon>
        <taxon>Flavobacterium</taxon>
    </lineage>
</organism>
<dbReference type="GO" id="GO:0008237">
    <property type="term" value="F:metallopeptidase activity"/>
    <property type="evidence" value="ECO:0007669"/>
    <property type="project" value="UniProtKB-KW"/>
</dbReference>
<dbReference type="PANTHER" id="PTHR47466:SF1">
    <property type="entry name" value="METALLOPROTEASE MEP1 (AFU_ORTHOLOGUE AFUA_1G07730)-RELATED"/>
    <property type="match status" value="1"/>
</dbReference>
<keyword evidence="3" id="KW-0479">Metal-binding</keyword>
<name>A0A4Q9YR41_9FLAO</name>
<accession>A0A4Q9YR41</accession>
<keyword evidence="8" id="KW-1015">Disulfide bond</keyword>
<dbReference type="RefSeq" id="WP_131476743.1">
    <property type="nucleotide sequence ID" value="NZ_SJPE01000016.1"/>
</dbReference>
<keyword evidence="13" id="KW-1185">Reference proteome</keyword>
<reference evidence="12 13" key="1">
    <citation type="submission" date="2019-02" db="EMBL/GenBank/DDBJ databases">
        <title>Flavobacterium sp. RD-2-33 isolated from forest soil.</title>
        <authorList>
            <person name="Chaudhary D.K."/>
        </authorList>
    </citation>
    <scope>NUCLEOTIDE SEQUENCE [LARGE SCALE GENOMIC DNA]</scope>
    <source>
        <strain evidence="12 13">RD-2-33</strain>
    </source>
</reference>
<gene>
    <name evidence="12" type="ORF">EZL74_11335</name>
</gene>
<dbReference type="GO" id="GO:0006508">
    <property type="term" value="P:proteolysis"/>
    <property type="evidence" value="ECO:0007669"/>
    <property type="project" value="UniProtKB-KW"/>
</dbReference>
<dbReference type="InterPro" id="IPR024079">
    <property type="entry name" value="MetalloPept_cat_dom_sf"/>
</dbReference>